<protein>
    <submittedName>
        <fullName evidence="2">Uncharacterized protein</fullName>
    </submittedName>
</protein>
<feature type="transmembrane region" description="Helical" evidence="1">
    <location>
        <begin position="24"/>
        <end position="43"/>
    </location>
</feature>
<name>A0A2I7N6K6_9NEIS</name>
<dbReference type="RefSeq" id="WP_102951368.1">
    <property type="nucleotide sequence ID" value="NZ_CP024847.1"/>
</dbReference>
<dbReference type="KEGG" id="nba:CUN60_07085"/>
<reference evidence="3" key="1">
    <citation type="submission" date="2017-11" db="EMBL/GenBank/DDBJ databases">
        <authorList>
            <person name="Chan K.G."/>
            <person name="Lee L.S."/>
        </authorList>
    </citation>
    <scope>NUCLEOTIDE SEQUENCE [LARGE SCALE GENOMIC DNA]</scope>
    <source>
        <strain evidence="3">DSM 100970</strain>
    </source>
</reference>
<evidence type="ECO:0000313" key="3">
    <source>
        <dbReference type="Proteomes" id="UP000236655"/>
    </source>
</evidence>
<dbReference type="Proteomes" id="UP000236655">
    <property type="component" value="Chromosome"/>
</dbReference>
<keyword evidence="3" id="KW-1185">Reference proteome</keyword>
<keyword evidence="1" id="KW-1133">Transmembrane helix</keyword>
<sequence>MKYIITPGIADKLLPVAARGDIEGALLAILLNIIIIAILAVMISRFIKKSVHLLCIYKEHNRHKRFFRKSNGFTKQVKL</sequence>
<dbReference type="AlphaFoldDB" id="A0A2I7N6K6"/>
<evidence type="ECO:0000313" key="2">
    <source>
        <dbReference type="EMBL" id="AUR52072.1"/>
    </source>
</evidence>
<evidence type="ECO:0000256" key="1">
    <source>
        <dbReference type="SAM" id="Phobius"/>
    </source>
</evidence>
<organism evidence="2 3">
    <name type="scientific">Aquella oligotrophica</name>
    <dbReference type="NCBI Taxonomy" id="2067065"/>
    <lineage>
        <taxon>Bacteria</taxon>
        <taxon>Pseudomonadati</taxon>
        <taxon>Pseudomonadota</taxon>
        <taxon>Betaproteobacteria</taxon>
        <taxon>Neisseriales</taxon>
        <taxon>Neisseriaceae</taxon>
        <taxon>Aquella</taxon>
    </lineage>
</organism>
<proteinExistence type="predicted"/>
<accession>A0A2I7N6K6</accession>
<keyword evidence="1" id="KW-0812">Transmembrane</keyword>
<dbReference type="EMBL" id="CP024847">
    <property type="protein sequence ID" value="AUR52072.1"/>
    <property type="molecule type" value="Genomic_DNA"/>
</dbReference>
<keyword evidence="1" id="KW-0472">Membrane</keyword>
<gene>
    <name evidence="2" type="ORF">CUN60_07085</name>
</gene>